<dbReference type="Gene3D" id="2.160.20.70">
    <property type="match status" value="1"/>
</dbReference>
<dbReference type="GO" id="GO:1901891">
    <property type="term" value="P:regulation of cell septum assembly"/>
    <property type="evidence" value="ECO:0007669"/>
    <property type="project" value="InterPro"/>
</dbReference>
<dbReference type="Pfam" id="PF03775">
    <property type="entry name" value="MinC_C"/>
    <property type="match status" value="1"/>
</dbReference>
<keyword evidence="3 6" id="KW-0717">Septation</keyword>
<evidence type="ECO:0000256" key="3">
    <source>
        <dbReference type="ARBA" id="ARBA00023210"/>
    </source>
</evidence>
<dbReference type="InterPro" id="IPR007874">
    <property type="entry name" value="MinC_N"/>
</dbReference>
<keyword evidence="2 6" id="KW-0132">Cell division</keyword>
<organism evidence="9 10">
    <name type="scientific">Thermochromatium tepidum ATCC 43061</name>
    <dbReference type="NCBI Taxonomy" id="316276"/>
    <lineage>
        <taxon>Bacteria</taxon>
        <taxon>Pseudomonadati</taxon>
        <taxon>Pseudomonadota</taxon>
        <taxon>Gammaproteobacteria</taxon>
        <taxon>Chromatiales</taxon>
        <taxon>Chromatiaceae</taxon>
        <taxon>Thermochromatium</taxon>
    </lineage>
</organism>
<name>A0A6I6E815_THETI</name>
<protein>
    <recommendedName>
        <fullName evidence="6">Probable septum site-determining protein MinC</fullName>
    </recommendedName>
</protein>
<dbReference type="KEGG" id="ttp:E6P07_12175"/>
<evidence type="ECO:0000313" key="10">
    <source>
        <dbReference type="Proteomes" id="UP000426424"/>
    </source>
</evidence>
<evidence type="ECO:0000313" key="9">
    <source>
        <dbReference type="EMBL" id="QGU34042.1"/>
    </source>
</evidence>
<evidence type="ECO:0000256" key="1">
    <source>
        <dbReference type="ARBA" id="ARBA00006291"/>
    </source>
</evidence>
<evidence type="ECO:0000256" key="4">
    <source>
        <dbReference type="ARBA" id="ARBA00023306"/>
    </source>
</evidence>
<keyword evidence="4 6" id="KW-0131">Cell cycle</keyword>
<feature type="domain" description="Septum formation inhibitor MinC N-terminal" evidence="8">
    <location>
        <begin position="18"/>
        <end position="90"/>
    </location>
</feature>
<feature type="domain" description="Septum formation inhibitor MinC C-terminal" evidence="7">
    <location>
        <begin position="165"/>
        <end position="264"/>
    </location>
</feature>
<dbReference type="GO" id="GO:0000902">
    <property type="term" value="P:cell morphogenesis"/>
    <property type="evidence" value="ECO:0007669"/>
    <property type="project" value="InterPro"/>
</dbReference>
<proteinExistence type="inferred from homology"/>
<evidence type="ECO:0000256" key="6">
    <source>
        <dbReference type="HAMAP-Rule" id="MF_00267"/>
    </source>
</evidence>
<dbReference type="InterPro" id="IPR013033">
    <property type="entry name" value="MinC"/>
</dbReference>
<dbReference type="SUPFAM" id="SSF63848">
    <property type="entry name" value="Cell-division inhibitor MinC, C-terminal domain"/>
    <property type="match status" value="1"/>
</dbReference>
<dbReference type="InterPro" id="IPR016098">
    <property type="entry name" value="CAP/MinC_C"/>
</dbReference>
<dbReference type="InterPro" id="IPR005526">
    <property type="entry name" value="Septum_form_inhib_MinC_C"/>
</dbReference>
<evidence type="ECO:0000259" key="7">
    <source>
        <dbReference type="Pfam" id="PF03775"/>
    </source>
</evidence>
<evidence type="ECO:0000256" key="2">
    <source>
        <dbReference type="ARBA" id="ARBA00022618"/>
    </source>
</evidence>
<dbReference type="EMBL" id="CP039268">
    <property type="protein sequence ID" value="QGU34042.1"/>
    <property type="molecule type" value="Genomic_DNA"/>
</dbReference>
<dbReference type="InterPro" id="IPR036145">
    <property type="entry name" value="MinC_C_sf"/>
</dbReference>
<dbReference type="HAMAP" id="MF_00267">
    <property type="entry name" value="MinC"/>
    <property type="match status" value="1"/>
</dbReference>
<comment type="subunit">
    <text evidence="6">Interacts with MinD and FtsZ.</text>
</comment>
<keyword evidence="10" id="KW-1185">Reference proteome</keyword>
<evidence type="ECO:0000256" key="5">
    <source>
        <dbReference type="ARBA" id="ARBA00025606"/>
    </source>
</evidence>
<comment type="function">
    <text evidence="5 6">Cell division inhibitor that blocks the formation of polar Z ring septums. Rapidly oscillates between the poles of the cell to destabilize FtsZ filaments that have formed before they mature into polar Z rings. Prevents FtsZ polymerization.</text>
</comment>
<dbReference type="PANTHER" id="PTHR34108">
    <property type="entry name" value="SEPTUM SITE-DETERMINING PROTEIN MINC"/>
    <property type="match status" value="1"/>
</dbReference>
<dbReference type="Pfam" id="PF05209">
    <property type="entry name" value="MinC_N"/>
    <property type="match status" value="1"/>
</dbReference>
<comment type="similarity">
    <text evidence="1 6">Belongs to the MinC family.</text>
</comment>
<dbReference type="NCBIfam" id="TIGR01222">
    <property type="entry name" value="minC"/>
    <property type="match status" value="1"/>
</dbReference>
<evidence type="ECO:0000259" key="8">
    <source>
        <dbReference type="Pfam" id="PF05209"/>
    </source>
</evidence>
<accession>A0A6I6E815</accession>
<dbReference type="GO" id="GO:0051302">
    <property type="term" value="P:regulation of cell division"/>
    <property type="evidence" value="ECO:0007669"/>
    <property type="project" value="InterPro"/>
</dbReference>
<dbReference type="Proteomes" id="UP000426424">
    <property type="component" value="Chromosome"/>
</dbReference>
<gene>
    <name evidence="6 9" type="primary">minC</name>
    <name evidence="9" type="ORF">E6P07_12175</name>
</gene>
<dbReference type="PANTHER" id="PTHR34108:SF1">
    <property type="entry name" value="SEPTUM SITE-DETERMINING PROTEIN MINC"/>
    <property type="match status" value="1"/>
</dbReference>
<dbReference type="Gene3D" id="3.30.70.260">
    <property type="match status" value="1"/>
</dbReference>
<dbReference type="AlphaFoldDB" id="A0A6I6E815"/>
<reference evidence="9 10" key="1">
    <citation type="submission" date="2019-12" db="EMBL/GenBank/DDBJ databases">
        <title>The complete genome of the thermophilic, anoxygenic phototrophic gammaproteobacterium Thermochromatium tepidum.</title>
        <authorList>
            <person name="Sattley W.M."/>
            <person name="Swingley W.D."/>
            <person name="Burchell B.M."/>
            <person name="Gurbani S.A."/>
            <person name="Kujawa C.M."/>
            <person name="Nuccio D.A."/>
            <person name="Schladweiler J."/>
            <person name="Shaffer K.N."/>
            <person name="Stokes L.M."/>
            <person name="Touchman J.W."/>
            <person name="Blankenship R.E."/>
            <person name="Madigan M.T."/>
        </authorList>
    </citation>
    <scope>NUCLEOTIDE SEQUENCE [LARGE SCALE GENOMIC DNA]</scope>
    <source>
        <strain evidence="9 10">ATCC 43061</strain>
    </source>
</reference>
<dbReference type="GO" id="GO:0000917">
    <property type="term" value="P:division septum assembly"/>
    <property type="evidence" value="ECO:0007669"/>
    <property type="project" value="UniProtKB-KW"/>
</dbReference>
<dbReference type="OrthoDB" id="9794530at2"/>
<sequence>MAEKPTSSMTAADGGGAFELKAAGFTLPIIRLFDTDLDTLASRLGIKVDQAPEFFRNTPVVIDLSELPRNGPPVPLPKLIGLLRGYGMIPFGVRGADPEQAAAAEALNLAVLSDSYLRRIKSADELEIKPEPVAGNLAKVSEKAQPTPGTAQARPAAAHSGFMLITKPVRSGQRVYAVGGDLSIIAPVSSGAELMADGNIHVYGPLRGRALAGMSGNLEARIFCHDLQAELISIAGHYRVSEGIPNELRGVPVQVFLEQKILRIEKL</sequence>